<dbReference type="Proteomes" id="UP000324222">
    <property type="component" value="Unassembled WGS sequence"/>
</dbReference>
<dbReference type="AlphaFoldDB" id="A0A5B7HUI3"/>
<proteinExistence type="predicted"/>
<comment type="caution">
    <text evidence="2">The sequence shown here is derived from an EMBL/GenBank/DDBJ whole genome shotgun (WGS) entry which is preliminary data.</text>
</comment>
<feature type="compositionally biased region" description="Basic residues" evidence="1">
    <location>
        <begin position="81"/>
        <end position="95"/>
    </location>
</feature>
<evidence type="ECO:0000256" key="1">
    <source>
        <dbReference type="SAM" id="MobiDB-lite"/>
    </source>
</evidence>
<name>A0A5B7HUI3_PORTR</name>
<gene>
    <name evidence="2" type="ORF">E2C01_067713</name>
</gene>
<feature type="compositionally biased region" description="Basic residues" evidence="1">
    <location>
        <begin position="113"/>
        <end position="125"/>
    </location>
</feature>
<feature type="compositionally biased region" description="Polar residues" evidence="1">
    <location>
        <begin position="16"/>
        <end position="25"/>
    </location>
</feature>
<sequence>MEGCLHITILELNNEPNTAGVQTAPASRPRPTTTTITTTTTTRLPRCQLAGLSSGTNTGQDASLFLLVKTARTGSFPPCRSAHHHTTPRPRKSPRHCPSLHTPAKNPRTSIPSRHHARTHTHSHA</sequence>
<dbReference type="EMBL" id="VSRR010036688">
    <property type="protein sequence ID" value="MPC73386.1"/>
    <property type="molecule type" value="Genomic_DNA"/>
</dbReference>
<evidence type="ECO:0000313" key="2">
    <source>
        <dbReference type="EMBL" id="MPC73386.1"/>
    </source>
</evidence>
<evidence type="ECO:0000313" key="3">
    <source>
        <dbReference type="Proteomes" id="UP000324222"/>
    </source>
</evidence>
<feature type="region of interest" description="Disordered" evidence="1">
    <location>
        <begin position="16"/>
        <end position="42"/>
    </location>
</feature>
<feature type="compositionally biased region" description="Low complexity" evidence="1">
    <location>
        <begin position="32"/>
        <end position="42"/>
    </location>
</feature>
<keyword evidence="3" id="KW-1185">Reference proteome</keyword>
<organism evidence="2 3">
    <name type="scientific">Portunus trituberculatus</name>
    <name type="common">Swimming crab</name>
    <name type="synonym">Neptunus trituberculatus</name>
    <dbReference type="NCBI Taxonomy" id="210409"/>
    <lineage>
        <taxon>Eukaryota</taxon>
        <taxon>Metazoa</taxon>
        <taxon>Ecdysozoa</taxon>
        <taxon>Arthropoda</taxon>
        <taxon>Crustacea</taxon>
        <taxon>Multicrustacea</taxon>
        <taxon>Malacostraca</taxon>
        <taxon>Eumalacostraca</taxon>
        <taxon>Eucarida</taxon>
        <taxon>Decapoda</taxon>
        <taxon>Pleocyemata</taxon>
        <taxon>Brachyura</taxon>
        <taxon>Eubrachyura</taxon>
        <taxon>Portunoidea</taxon>
        <taxon>Portunidae</taxon>
        <taxon>Portuninae</taxon>
        <taxon>Portunus</taxon>
    </lineage>
</organism>
<accession>A0A5B7HUI3</accession>
<feature type="region of interest" description="Disordered" evidence="1">
    <location>
        <begin position="74"/>
        <end position="125"/>
    </location>
</feature>
<protein>
    <submittedName>
        <fullName evidence="2">Uncharacterized protein</fullName>
    </submittedName>
</protein>
<reference evidence="2 3" key="1">
    <citation type="submission" date="2019-05" db="EMBL/GenBank/DDBJ databases">
        <title>Another draft genome of Portunus trituberculatus and its Hox gene families provides insights of decapod evolution.</title>
        <authorList>
            <person name="Jeong J.-H."/>
            <person name="Song I."/>
            <person name="Kim S."/>
            <person name="Choi T."/>
            <person name="Kim D."/>
            <person name="Ryu S."/>
            <person name="Kim W."/>
        </authorList>
    </citation>
    <scope>NUCLEOTIDE SEQUENCE [LARGE SCALE GENOMIC DNA]</scope>
    <source>
        <tissue evidence="2">Muscle</tissue>
    </source>
</reference>